<evidence type="ECO:0000313" key="3">
    <source>
        <dbReference type="EMBL" id="CAE0479205.1"/>
    </source>
</evidence>
<dbReference type="SUPFAM" id="SSF47954">
    <property type="entry name" value="Cyclin-like"/>
    <property type="match status" value="1"/>
</dbReference>
<dbReference type="Gene3D" id="1.10.472.10">
    <property type="entry name" value="Cyclin-like"/>
    <property type="match status" value="2"/>
</dbReference>
<feature type="region of interest" description="Disordered" evidence="1">
    <location>
        <begin position="269"/>
        <end position="297"/>
    </location>
</feature>
<proteinExistence type="predicted"/>
<accession>A0A7S3VGH8</accession>
<dbReference type="PANTHER" id="PTHR10177">
    <property type="entry name" value="CYCLINS"/>
    <property type="match status" value="1"/>
</dbReference>
<dbReference type="EMBL" id="HBIO01031377">
    <property type="protein sequence ID" value="CAE0479205.1"/>
    <property type="molecule type" value="Transcribed_RNA"/>
</dbReference>
<dbReference type="AlphaFoldDB" id="A0A7S3VGH8"/>
<gene>
    <name evidence="3" type="ORF">CDEB00056_LOCUS24059</name>
</gene>
<evidence type="ECO:0000256" key="1">
    <source>
        <dbReference type="SAM" id="MobiDB-lite"/>
    </source>
</evidence>
<dbReference type="InterPro" id="IPR006671">
    <property type="entry name" value="Cyclin_N"/>
</dbReference>
<dbReference type="Pfam" id="PF00134">
    <property type="entry name" value="Cyclin_N"/>
    <property type="match status" value="1"/>
</dbReference>
<sequence>MEYQHSKEWKADLHKNRVRTMRKREESMYLHANYYKPPPPASCEDSASRLIDLREDLSCREKICHWTYSVIDHFRLARQTVAISIDLFDRYMATLGNQCDADLALLTSLTTLYIAIKVNEKKKIRLSTLAELSREQFSARDIESMEAKILSALSWLVHPPTSMDFIYQLIQCMPTCNISSSLQRDIFELARYTAELAVCDPFFIEHHSSVVALASVLNVLEDEISLEKLPRKLRTQFANQITSNFTWYVDCYRDVKYCRERLRDLVWEQQNGSEPGSPPRAKRSVSPTSITGDGFKC</sequence>
<protein>
    <recommendedName>
        <fullName evidence="2">Cyclin N-terminal domain-containing protein</fullName>
    </recommendedName>
</protein>
<reference evidence="3" key="1">
    <citation type="submission" date="2021-01" db="EMBL/GenBank/DDBJ databases">
        <authorList>
            <person name="Corre E."/>
            <person name="Pelletier E."/>
            <person name="Niang G."/>
            <person name="Scheremetjew M."/>
            <person name="Finn R."/>
            <person name="Kale V."/>
            <person name="Holt S."/>
            <person name="Cochrane G."/>
            <person name="Meng A."/>
            <person name="Brown T."/>
            <person name="Cohen L."/>
        </authorList>
    </citation>
    <scope>NUCLEOTIDE SEQUENCE</scope>
    <source>
        <strain evidence="3">MM31A-1</strain>
    </source>
</reference>
<dbReference type="FunFam" id="1.10.472.10:FF:000093">
    <property type="entry name" value="Predicted protein"/>
    <property type="match status" value="1"/>
</dbReference>
<name>A0A7S3VGH8_9STRA</name>
<dbReference type="InterPro" id="IPR039361">
    <property type="entry name" value="Cyclin"/>
</dbReference>
<evidence type="ECO:0000259" key="2">
    <source>
        <dbReference type="Pfam" id="PF00134"/>
    </source>
</evidence>
<dbReference type="InterPro" id="IPR036915">
    <property type="entry name" value="Cyclin-like_sf"/>
</dbReference>
<organism evidence="3">
    <name type="scientific">Chaetoceros debilis</name>
    <dbReference type="NCBI Taxonomy" id="122233"/>
    <lineage>
        <taxon>Eukaryota</taxon>
        <taxon>Sar</taxon>
        <taxon>Stramenopiles</taxon>
        <taxon>Ochrophyta</taxon>
        <taxon>Bacillariophyta</taxon>
        <taxon>Coscinodiscophyceae</taxon>
        <taxon>Chaetocerotophycidae</taxon>
        <taxon>Chaetocerotales</taxon>
        <taxon>Chaetocerotaceae</taxon>
        <taxon>Chaetoceros</taxon>
    </lineage>
</organism>
<feature type="domain" description="Cyclin N-terminal" evidence="2">
    <location>
        <begin position="56"/>
        <end position="156"/>
    </location>
</feature>